<keyword evidence="2" id="KW-1185">Reference proteome</keyword>
<evidence type="ECO:0000313" key="2">
    <source>
        <dbReference type="Proteomes" id="UP001165079"/>
    </source>
</evidence>
<organism evidence="1 2">
    <name type="scientific">Actinorhabdospora filicis</name>
    <dbReference type="NCBI Taxonomy" id="1785913"/>
    <lineage>
        <taxon>Bacteria</taxon>
        <taxon>Bacillati</taxon>
        <taxon>Actinomycetota</taxon>
        <taxon>Actinomycetes</taxon>
        <taxon>Micromonosporales</taxon>
        <taxon>Micromonosporaceae</taxon>
        <taxon>Actinorhabdospora</taxon>
    </lineage>
</organism>
<dbReference type="Proteomes" id="UP001165079">
    <property type="component" value="Unassembled WGS sequence"/>
</dbReference>
<dbReference type="AlphaFoldDB" id="A0A9W6STF0"/>
<name>A0A9W6STF0_9ACTN</name>
<reference evidence="1" key="1">
    <citation type="submission" date="2023-03" db="EMBL/GenBank/DDBJ databases">
        <title>Actinorhabdospora filicis NBRC 111898.</title>
        <authorList>
            <person name="Ichikawa N."/>
            <person name="Sato H."/>
            <person name="Tonouchi N."/>
        </authorList>
    </citation>
    <scope>NUCLEOTIDE SEQUENCE</scope>
    <source>
        <strain evidence="1">NBRC 111898</strain>
    </source>
</reference>
<evidence type="ECO:0000313" key="1">
    <source>
        <dbReference type="EMBL" id="GLZ81639.1"/>
    </source>
</evidence>
<accession>A0A9W6STF0</accession>
<protein>
    <submittedName>
        <fullName evidence="1">Uncharacterized protein</fullName>
    </submittedName>
</protein>
<dbReference type="EMBL" id="BSTX01000006">
    <property type="protein sequence ID" value="GLZ81639.1"/>
    <property type="molecule type" value="Genomic_DNA"/>
</dbReference>
<proteinExistence type="predicted"/>
<dbReference type="RefSeq" id="WP_285667170.1">
    <property type="nucleotide sequence ID" value="NZ_BSTX01000006.1"/>
</dbReference>
<gene>
    <name evidence="1" type="ORF">Afil01_64460</name>
</gene>
<comment type="caution">
    <text evidence="1">The sequence shown here is derived from an EMBL/GenBank/DDBJ whole genome shotgun (WGS) entry which is preliminary data.</text>
</comment>
<sequence length="200" mass="20311">MDEASALRDYGHALAAAGRAEDGMLVCARAAEDLARLAAAGAPDEVVAALFTVRAEAAALAGHAGRHDVRDRLHTAITADAAFATGPLALRALGAALHAVAAARLDGLLSALRTGAETDPDGAAEAAALAVAVRHRAGGERELAESCLLRLHCLLVTGDDAGALEAARLARGLMPAAPHLVPRFELLLGPLRAAHPGEGW</sequence>